<evidence type="ECO:0000259" key="2">
    <source>
        <dbReference type="Pfam" id="PF10551"/>
    </source>
</evidence>
<dbReference type="InterPro" id="IPR004332">
    <property type="entry name" value="Transposase_MuDR"/>
</dbReference>
<dbReference type="InterPro" id="IPR018289">
    <property type="entry name" value="MULE_transposase_dom"/>
</dbReference>
<reference evidence="3" key="2">
    <citation type="submission" date="2000-03" db="EMBL/GenBank/DDBJ databases">
        <authorList>
            <person name="Rounsley S.D."/>
            <person name="Lin X."/>
            <person name="Kaul S."/>
            <person name="Shea T.P."/>
            <person name="Fujii C.Y."/>
            <person name="Mason T.M."/>
            <person name="Shen M."/>
            <person name="Ronning C.M."/>
            <person name="Fraser C.M."/>
            <person name="Somerville C.R."/>
            <person name="Venter J.C."/>
        </authorList>
    </citation>
    <scope>NUCLEOTIDE SEQUENCE</scope>
</reference>
<sequence length="715" mass="80382">MSDIYGVARYHLYTLVYLLAVYSLPCIKKKTIRLKTLVSDKINAKGAKHPENSRLKGWVCESCYGEKEKLALGAEDDIELTYQWPQWMMDPDWRRANPIDILDDEDMTLFMAIRADLDEVHLRVKILREGNGRNVNSYRSNLDIGGLTSEEILDKYWNSAETKLFGVPRDGDGLAAMGLAAMGKDNSMGVQKGNDQRNAYGGFIIRDNVEITAGTSGVPLIDTQPDSIPISKGKEKVTDDDERERDRLFEMWRTQQQEEIWREMCATQMTLGATQIDATNVGDTGGETLSHFYSEPDGPLIMAPQPVGITEKGKGIMIGEGITTKEIGTGSANTRVSEVMRNELMVKDTPVPTVLYDRDAPPYFDDPGEEVLTAMFSLPRRCSYRPLKDADYEGDDIYIGRIFKSKEDCATKLGIQAIHRKFHFIYTKSGPNVVAAVCVSNTCPWWVYATKLPDSDRFERHDACVQGYAYMRKVIVIDGTHLRGRYGGYLVAASAQDANFQVFPIAFRIVNSENDEAWTWFMTKLTEAIPDDPELVFVSDRHNSVYASIRKVYPMSSHAACVVHLKRNIEASFKYEQLGTLVSSAARAYRLTDFNRIFAEVRAKHGPCADYLEGIGFEHWTRSLFVGNRYNVMTSNIAESLNNVLTLEITRRQAARTEDNILPPKVHDMVIENYEKGAGCVVLKIGDGLYEVIEKRGSAFAVNLWERTCTGSSSS</sequence>
<dbReference type="PIR" id="D84480">
    <property type="entry name" value="D84480"/>
</dbReference>
<reference evidence="3" key="3">
    <citation type="submission" date="2002-02" db="EMBL/GenBank/DDBJ databases">
        <authorList>
            <person name="Town C.D."/>
            <person name="Kaul S."/>
        </authorList>
    </citation>
    <scope>NUCLEOTIDE SEQUENCE</scope>
</reference>
<evidence type="ECO:0000259" key="1">
    <source>
        <dbReference type="Pfam" id="PF03108"/>
    </source>
</evidence>
<dbReference type="PANTHER" id="PTHR31973:SF187">
    <property type="entry name" value="MUTATOR TRANSPOSASE MUDRA PROTEIN"/>
    <property type="match status" value="1"/>
</dbReference>
<feature type="domain" description="MULE transposase" evidence="2">
    <location>
        <begin position="474"/>
        <end position="568"/>
    </location>
</feature>
<reference key="1">
    <citation type="journal article" date="1999" name="Nature">
        <title>Sequence and analysis of chromosome 2 of the plant Arabidopsis thaliana.</title>
        <authorList>
            <person name="Lin X."/>
            <person name="Kaul S."/>
            <person name="Rounsley S."/>
            <person name="Shea T.P."/>
            <person name="Benito M.I."/>
            <person name="Town C.D."/>
            <person name="Fujii C.Y."/>
            <person name="Mason T."/>
            <person name="Bowman C.L."/>
            <person name="Barnstead M."/>
            <person name="Feldblyum T.V."/>
            <person name="Buell C.R."/>
            <person name="Ketchum K.A."/>
            <person name="Lee J."/>
            <person name="Ronning C.M."/>
            <person name="Koo H.L."/>
            <person name="Moffat K.S."/>
            <person name="Cronin L.A."/>
            <person name="Shen M."/>
            <person name="Pai G."/>
            <person name="Van Aken S."/>
            <person name="Umayam L."/>
            <person name="Tallon L.J."/>
            <person name="Gill J.E."/>
            <person name="Adams M.D."/>
            <person name="Carrera A.J."/>
            <person name="Creasy T.H."/>
            <person name="Goodman H.M."/>
            <person name="Somerville C.R."/>
            <person name="Copenhaver G.P."/>
            <person name="Preuss D."/>
            <person name="Nierman W.C."/>
            <person name="White O."/>
            <person name="Eisen J.A."/>
            <person name="Salzberg S.L."/>
            <person name="Fraser C.M."/>
            <person name="Venter J.C."/>
        </authorList>
    </citation>
    <scope>NUCLEOTIDE SEQUENCE [LARGE SCALE GENOMIC DNA]</scope>
    <source>
        <strain>cv. Columbia</strain>
    </source>
</reference>
<gene>
    <name evidence="3" type="ordered locus">At2g06870</name>
</gene>
<dbReference type="Pfam" id="PF03108">
    <property type="entry name" value="DBD_Tnp_Mut"/>
    <property type="match status" value="1"/>
</dbReference>
<accession>Q9ZVE2</accession>
<dbReference type="Pfam" id="PF10551">
    <property type="entry name" value="MULE"/>
    <property type="match status" value="1"/>
</dbReference>
<name>Q9ZVE2_ARATH</name>
<proteinExistence type="predicted"/>
<dbReference type="EMBL" id="AC005561">
    <property type="protein sequence ID" value="AAC98466.1"/>
    <property type="molecule type" value="Genomic_DNA"/>
</dbReference>
<dbReference type="AlphaFoldDB" id="Q9ZVE2"/>
<evidence type="ECO:0000313" key="3">
    <source>
        <dbReference type="EMBL" id="AAC98466.1"/>
    </source>
</evidence>
<feature type="domain" description="Transposase MuDR plant" evidence="1">
    <location>
        <begin position="397"/>
        <end position="458"/>
    </location>
</feature>
<dbReference type="PANTHER" id="PTHR31973">
    <property type="entry name" value="POLYPROTEIN, PUTATIVE-RELATED"/>
    <property type="match status" value="1"/>
</dbReference>
<protein>
    <submittedName>
        <fullName evidence="3">Mutator-like transposase</fullName>
    </submittedName>
</protein>
<organism evidence="3">
    <name type="scientific">Arabidopsis thaliana</name>
    <name type="common">Mouse-ear cress</name>
    <dbReference type="NCBI Taxonomy" id="3702"/>
    <lineage>
        <taxon>Eukaryota</taxon>
        <taxon>Viridiplantae</taxon>
        <taxon>Streptophyta</taxon>
        <taxon>Embryophyta</taxon>
        <taxon>Tracheophyta</taxon>
        <taxon>Spermatophyta</taxon>
        <taxon>Magnoliopsida</taxon>
        <taxon>eudicotyledons</taxon>
        <taxon>Gunneridae</taxon>
        <taxon>Pentapetalae</taxon>
        <taxon>rosids</taxon>
        <taxon>malvids</taxon>
        <taxon>Brassicales</taxon>
        <taxon>Brassicaceae</taxon>
        <taxon>Camelineae</taxon>
        <taxon>Arabidopsis</taxon>
    </lineage>
</organism>